<name>A0ABU0FHE3_9HYPH</name>
<dbReference type="Proteomes" id="UP001237448">
    <property type="component" value="Unassembled WGS sequence"/>
</dbReference>
<dbReference type="Gene3D" id="2.40.320.10">
    <property type="entry name" value="Hypothetical Protein Pfu-838710-001"/>
    <property type="match status" value="1"/>
</dbReference>
<protein>
    <submittedName>
        <fullName evidence="3">Inorganic triphosphatase YgiF</fullName>
    </submittedName>
</protein>
<dbReference type="Pfam" id="PF05235">
    <property type="entry name" value="CHAD"/>
    <property type="match status" value="1"/>
</dbReference>
<evidence type="ECO:0000259" key="2">
    <source>
        <dbReference type="PROSITE" id="PS51708"/>
    </source>
</evidence>
<dbReference type="SMART" id="SM00880">
    <property type="entry name" value="CHAD"/>
    <property type="match status" value="1"/>
</dbReference>
<dbReference type="InterPro" id="IPR033469">
    <property type="entry name" value="CYTH-like_dom_sf"/>
</dbReference>
<dbReference type="SUPFAM" id="SSF55154">
    <property type="entry name" value="CYTH-like phosphatases"/>
    <property type="match status" value="1"/>
</dbReference>
<dbReference type="InterPro" id="IPR038186">
    <property type="entry name" value="CHAD_dom_sf"/>
</dbReference>
<evidence type="ECO:0000313" key="4">
    <source>
        <dbReference type="Proteomes" id="UP001237448"/>
    </source>
</evidence>
<evidence type="ECO:0000259" key="1">
    <source>
        <dbReference type="PROSITE" id="PS51707"/>
    </source>
</evidence>
<proteinExistence type="predicted"/>
<feature type="domain" description="CHAD" evidence="2">
    <location>
        <begin position="222"/>
        <end position="509"/>
    </location>
</feature>
<dbReference type="PANTHER" id="PTHR39569:SF1">
    <property type="entry name" value="INORGANIC TRIPHOSPHATASE"/>
    <property type="match status" value="1"/>
</dbReference>
<accession>A0ABU0FHE3</accession>
<dbReference type="InterPro" id="IPR007899">
    <property type="entry name" value="CHAD_dom"/>
</dbReference>
<dbReference type="InterPro" id="IPR023577">
    <property type="entry name" value="CYTH_domain"/>
</dbReference>
<sequence length="515" mass="56964">MPPVAANKEIELKLLVPAGTLDSLADVPIIAQNARNRGVFRKFENAYYDTPDRQLFRNGISLRVRRSGKTFIQTLKRPVDGTDPLSRHEWEVAVPDFAPHLDLLPLDEIGAGLVGVTDAVLEQVFATRFRRRVQMVDLPSASIELSYDSGSIEAGTRREAICEIEIELKSGNPVALYDIALSLLDSAPLRVGTLTKADRGYQLAYDVAAEGTRSAKASISASDNIDEIVSKLLGDCRRHMVANQAAVEAGKAPEGVHQMRVALRRMRTAISILQRQIGSPTLQRLGGEAKWLASALGAVRNWDVLVTDTVPQIEAHCADRAAFDALRQSVEPHRLSGYAALRELFAGQRYNRFLLMLGHTIERRVWRNDIASASLTILAETADGFARQALDRLHRRSLKAGSHFKRLQPVAQHELRLVLKKLRYTAEFFRNVFESEDDAQRYLARLAALQQSLGVANDTATTGGLLSVLVDGASSFDLHRGAGLIAGWQARDRLAGSGKLHKVWKRFAQGEPFWQ</sequence>
<reference evidence="3 4" key="1">
    <citation type="submission" date="2023-07" db="EMBL/GenBank/DDBJ databases">
        <title>Genomic Encyclopedia of Type Strains, Phase IV (KMG-IV): sequencing the most valuable type-strain genomes for metagenomic binning, comparative biology and taxonomic classification.</title>
        <authorList>
            <person name="Goeker M."/>
        </authorList>
    </citation>
    <scope>NUCLEOTIDE SEQUENCE [LARGE SCALE GENOMIC DNA]</scope>
    <source>
        <strain evidence="3 4">DSM 5896</strain>
    </source>
</reference>
<dbReference type="CDD" id="cd07756">
    <property type="entry name" value="CYTH-like_Pase_CHAD"/>
    <property type="match status" value="1"/>
</dbReference>
<gene>
    <name evidence="3" type="ORF">J3R73_003693</name>
</gene>
<evidence type="ECO:0000313" key="3">
    <source>
        <dbReference type="EMBL" id="MDQ0393901.1"/>
    </source>
</evidence>
<dbReference type="InterPro" id="IPR039013">
    <property type="entry name" value="YgiF"/>
</dbReference>
<comment type="caution">
    <text evidence="3">The sequence shown here is derived from an EMBL/GenBank/DDBJ whole genome shotgun (WGS) entry which is preliminary data.</text>
</comment>
<keyword evidence="4" id="KW-1185">Reference proteome</keyword>
<feature type="domain" description="CYTH" evidence="1">
    <location>
        <begin position="7"/>
        <end position="207"/>
    </location>
</feature>
<dbReference type="EMBL" id="JAUSVK010000001">
    <property type="protein sequence ID" value="MDQ0393901.1"/>
    <property type="molecule type" value="Genomic_DNA"/>
</dbReference>
<dbReference type="PANTHER" id="PTHR39569">
    <property type="entry name" value="INORGANIC TRIPHOSPHATASE"/>
    <property type="match status" value="1"/>
</dbReference>
<dbReference type="Gene3D" id="1.40.20.10">
    <property type="entry name" value="CHAD domain"/>
    <property type="match status" value="1"/>
</dbReference>
<organism evidence="3 4">
    <name type="scientific">Labrys monachus</name>
    <dbReference type="NCBI Taxonomy" id="217067"/>
    <lineage>
        <taxon>Bacteria</taxon>
        <taxon>Pseudomonadati</taxon>
        <taxon>Pseudomonadota</taxon>
        <taxon>Alphaproteobacteria</taxon>
        <taxon>Hyphomicrobiales</taxon>
        <taxon>Xanthobacteraceae</taxon>
        <taxon>Labrys</taxon>
    </lineage>
</organism>
<dbReference type="Pfam" id="PF01928">
    <property type="entry name" value="CYTH"/>
    <property type="match status" value="1"/>
</dbReference>
<dbReference type="PROSITE" id="PS51708">
    <property type="entry name" value="CHAD"/>
    <property type="match status" value="1"/>
</dbReference>
<dbReference type="SMART" id="SM01118">
    <property type="entry name" value="CYTH"/>
    <property type="match status" value="1"/>
</dbReference>
<dbReference type="PROSITE" id="PS51707">
    <property type="entry name" value="CYTH"/>
    <property type="match status" value="1"/>
</dbReference>